<dbReference type="Proteomes" id="UP000326336">
    <property type="component" value="Unassembled WGS sequence"/>
</dbReference>
<gene>
    <name evidence="3" type="ORF">EHS19_05165</name>
</gene>
<dbReference type="EMBL" id="RQSP01000013">
    <property type="protein sequence ID" value="KAB5607302.1"/>
    <property type="molecule type" value="Genomic_DNA"/>
</dbReference>
<keyword evidence="4" id="KW-1185">Reference proteome</keyword>
<name>A0A5N5RJ23_9BIFI</name>
<feature type="signal peptide" evidence="2">
    <location>
        <begin position="1"/>
        <end position="25"/>
    </location>
</feature>
<dbReference type="AlphaFoldDB" id="A0A5N5RJ23"/>
<dbReference type="PROSITE" id="PS51257">
    <property type="entry name" value="PROKAR_LIPOPROTEIN"/>
    <property type="match status" value="1"/>
</dbReference>
<keyword evidence="2" id="KW-0732">Signal</keyword>
<feature type="chain" id="PRO_5038817816" evidence="2">
    <location>
        <begin position="26"/>
        <end position="379"/>
    </location>
</feature>
<protein>
    <submittedName>
        <fullName evidence="3">Uncharacterized protein</fullName>
    </submittedName>
</protein>
<feature type="compositionally biased region" description="Polar residues" evidence="1">
    <location>
        <begin position="25"/>
        <end position="42"/>
    </location>
</feature>
<dbReference type="RefSeq" id="WP_151916716.1">
    <property type="nucleotide sequence ID" value="NZ_RQSP01000013.1"/>
</dbReference>
<sequence>MRRERRGFTIIAALLALAFALSGCGQQESETGQASAPASDNNTKSSEATSSTPPTTSTESDDSISKTITVDGVTFDGAQKHTPGSPSQSGYTDMDDCESGSDVFSFLTNDSDESADDSNLVRVDSENGKLVVTMKAQTPSGISCLLERPDAHFELIYDNGYKSAANRVVDFSSSDPVLLGVDGVDEISITIPYTQDECSDDIDSIAQRYASNPKEFQLNFFYGNDGDSSAMTGAHNASNDPPSSTMETYRNVIYGFHAQVPDNFKFVQGGAEAFSTVYYGSGVSIMFRRQPNDKIQSVQDAMDDLLHGRASGNNITDKRIDGQNAYLTYEADQEVHYERVIVTDKQVLSVQISYSVGSSDQRAIGEQVVELVAPTLAED</sequence>
<feature type="compositionally biased region" description="Polar residues" evidence="1">
    <location>
        <begin position="82"/>
        <end position="91"/>
    </location>
</feature>
<feature type="region of interest" description="Disordered" evidence="1">
    <location>
        <begin position="25"/>
        <end position="95"/>
    </location>
</feature>
<feature type="compositionally biased region" description="Low complexity" evidence="1">
    <location>
        <begin position="43"/>
        <end position="58"/>
    </location>
</feature>
<comment type="caution">
    <text evidence="3">The sequence shown here is derived from an EMBL/GenBank/DDBJ whole genome shotgun (WGS) entry which is preliminary data.</text>
</comment>
<accession>A0A5N5RJ23</accession>
<evidence type="ECO:0000256" key="1">
    <source>
        <dbReference type="SAM" id="MobiDB-lite"/>
    </source>
</evidence>
<reference evidence="3 4" key="1">
    <citation type="journal article" date="2019" name="Int. J. Syst. Evol. Microbiol.">
        <title>Bifidobacterium jacchi sp. nov., isolated from the faeces of a baby common marmoset (Callithrix jacchus).</title>
        <authorList>
            <person name="Modesto M."/>
            <person name="Watanabe K."/>
            <person name="Arita M."/>
            <person name="Satti M."/>
            <person name="Oki K."/>
            <person name="Sciavilla P."/>
            <person name="Patavino C."/>
            <person name="Camma C."/>
            <person name="Michelini S."/>
            <person name="Sgorbati B."/>
            <person name="Mattarelli P."/>
        </authorList>
    </citation>
    <scope>NUCLEOTIDE SEQUENCE [LARGE SCALE GENOMIC DNA]</scope>
    <source>
        <strain evidence="3 4">MRM 9.3</strain>
    </source>
</reference>
<evidence type="ECO:0000256" key="2">
    <source>
        <dbReference type="SAM" id="SignalP"/>
    </source>
</evidence>
<evidence type="ECO:0000313" key="3">
    <source>
        <dbReference type="EMBL" id="KAB5607302.1"/>
    </source>
</evidence>
<evidence type="ECO:0000313" key="4">
    <source>
        <dbReference type="Proteomes" id="UP000326336"/>
    </source>
</evidence>
<organism evidence="3 4">
    <name type="scientific">Bifidobacterium jacchi</name>
    <dbReference type="NCBI Taxonomy" id="2490545"/>
    <lineage>
        <taxon>Bacteria</taxon>
        <taxon>Bacillati</taxon>
        <taxon>Actinomycetota</taxon>
        <taxon>Actinomycetes</taxon>
        <taxon>Bifidobacteriales</taxon>
        <taxon>Bifidobacteriaceae</taxon>
        <taxon>Bifidobacterium</taxon>
    </lineage>
</organism>
<proteinExistence type="predicted"/>